<keyword evidence="1" id="KW-0732">Signal</keyword>
<dbReference type="Proteomes" id="UP001165079">
    <property type="component" value="Unassembled WGS sequence"/>
</dbReference>
<gene>
    <name evidence="2" type="ORF">Afil01_18670</name>
</gene>
<proteinExistence type="predicted"/>
<keyword evidence="3" id="KW-1185">Reference proteome</keyword>
<feature type="signal peptide" evidence="1">
    <location>
        <begin position="1"/>
        <end position="21"/>
    </location>
</feature>
<dbReference type="AlphaFoldDB" id="A0A9W6W9X3"/>
<comment type="caution">
    <text evidence="2">The sequence shown here is derived from an EMBL/GenBank/DDBJ whole genome shotgun (WGS) entry which is preliminary data.</text>
</comment>
<name>A0A9W6W9X3_9ACTN</name>
<protein>
    <recommendedName>
        <fullName evidence="4">Lipoprotein</fullName>
    </recommendedName>
</protein>
<evidence type="ECO:0008006" key="4">
    <source>
        <dbReference type="Google" id="ProtNLM"/>
    </source>
</evidence>
<reference evidence="2" key="1">
    <citation type="submission" date="2023-03" db="EMBL/GenBank/DDBJ databases">
        <title>Actinorhabdospora filicis NBRC 111898.</title>
        <authorList>
            <person name="Ichikawa N."/>
            <person name="Sato H."/>
            <person name="Tonouchi N."/>
        </authorList>
    </citation>
    <scope>NUCLEOTIDE SEQUENCE</scope>
    <source>
        <strain evidence="2">NBRC 111898</strain>
    </source>
</reference>
<evidence type="ECO:0000313" key="3">
    <source>
        <dbReference type="Proteomes" id="UP001165079"/>
    </source>
</evidence>
<evidence type="ECO:0000256" key="1">
    <source>
        <dbReference type="SAM" id="SignalP"/>
    </source>
</evidence>
<feature type="chain" id="PRO_5040918144" description="Lipoprotein" evidence="1">
    <location>
        <begin position="22"/>
        <end position="174"/>
    </location>
</feature>
<dbReference type="PROSITE" id="PS51257">
    <property type="entry name" value="PROKAR_LIPOPROTEIN"/>
    <property type="match status" value="1"/>
</dbReference>
<dbReference type="EMBL" id="BSTX01000001">
    <property type="protein sequence ID" value="GLZ77060.1"/>
    <property type="molecule type" value="Genomic_DNA"/>
</dbReference>
<dbReference type="RefSeq" id="WP_285662195.1">
    <property type="nucleotide sequence ID" value="NZ_BSTX01000001.1"/>
</dbReference>
<sequence>MRRVAVALSALLALAGCAAPADGPEGAPEKRIEPGALYPGSLAVSFDATTTVLERTDRGADGDCTEFDQDVIGCERVIYATYRAGELAVSLTLFEMSDHAAARGFFESAYGAMPSVGDWGYGWRAADQSGRYVPAFQVEYPAGETDDAVLDRAKSLAYAVSAWFKPRVAELRGL</sequence>
<organism evidence="2 3">
    <name type="scientific">Actinorhabdospora filicis</name>
    <dbReference type="NCBI Taxonomy" id="1785913"/>
    <lineage>
        <taxon>Bacteria</taxon>
        <taxon>Bacillati</taxon>
        <taxon>Actinomycetota</taxon>
        <taxon>Actinomycetes</taxon>
        <taxon>Micromonosporales</taxon>
        <taxon>Micromonosporaceae</taxon>
        <taxon>Actinorhabdospora</taxon>
    </lineage>
</organism>
<evidence type="ECO:0000313" key="2">
    <source>
        <dbReference type="EMBL" id="GLZ77060.1"/>
    </source>
</evidence>
<accession>A0A9W6W9X3</accession>